<dbReference type="SUPFAM" id="SSF56399">
    <property type="entry name" value="ADP-ribosylation"/>
    <property type="match status" value="1"/>
</dbReference>
<organism evidence="2 4">
    <name type="scientific">Rotaria magnacalcarata</name>
    <dbReference type="NCBI Taxonomy" id="392030"/>
    <lineage>
        <taxon>Eukaryota</taxon>
        <taxon>Metazoa</taxon>
        <taxon>Spiralia</taxon>
        <taxon>Gnathifera</taxon>
        <taxon>Rotifera</taxon>
        <taxon>Eurotatoria</taxon>
        <taxon>Bdelloidea</taxon>
        <taxon>Philodinida</taxon>
        <taxon>Philodinidae</taxon>
        <taxon>Rotaria</taxon>
    </lineage>
</organism>
<evidence type="ECO:0000313" key="5">
    <source>
        <dbReference type="Proteomes" id="UP000663866"/>
    </source>
</evidence>
<accession>A0A816P8S2</accession>
<protein>
    <submittedName>
        <fullName evidence="2">Uncharacterized protein</fullName>
    </submittedName>
</protein>
<name>A0A816P8S2_9BILA</name>
<dbReference type="EMBL" id="CAJOBG010013355">
    <property type="protein sequence ID" value="CAF4293563.1"/>
    <property type="molecule type" value="Genomic_DNA"/>
</dbReference>
<keyword evidence="5" id="KW-1185">Reference proteome</keyword>
<reference evidence="2" key="1">
    <citation type="submission" date="2021-02" db="EMBL/GenBank/DDBJ databases">
        <authorList>
            <person name="Nowell W R."/>
        </authorList>
    </citation>
    <scope>NUCLEOTIDE SEQUENCE</scope>
</reference>
<dbReference type="EMBL" id="CAJNRF010002999">
    <property type="protein sequence ID" value="CAF2045368.1"/>
    <property type="molecule type" value="Genomic_DNA"/>
</dbReference>
<gene>
    <name evidence="3" type="ORF">OVN521_LOCUS31018</name>
    <name evidence="2" type="ORF">WKI299_LOCUS9086</name>
</gene>
<dbReference type="Proteomes" id="UP000663866">
    <property type="component" value="Unassembled WGS sequence"/>
</dbReference>
<evidence type="ECO:0000256" key="1">
    <source>
        <dbReference type="PROSITE-ProRule" id="PRU00339"/>
    </source>
</evidence>
<dbReference type="Gene3D" id="1.25.40.10">
    <property type="entry name" value="Tetratricopeptide repeat domain"/>
    <property type="match status" value="1"/>
</dbReference>
<dbReference type="InterPro" id="IPR019734">
    <property type="entry name" value="TPR_rpt"/>
</dbReference>
<dbReference type="PROSITE" id="PS51996">
    <property type="entry name" value="TR_MART"/>
    <property type="match status" value="1"/>
</dbReference>
<dbReference type="AlphaFoldDB" id="A0A816P8S2"/>
<dbReference type="PROSITE" id="PS50005">
    <property type="entry name" value="TPR"/>
    <property type="match status" value="1"/>
</dbReference>
<sequence>MTSYGSLVGGNNDESAPTLLTWANQQASIVIWIFSGFELEDNAALYVNLYAMFDSVQTYQDTQIEDCAEFVKAHKEAEFVVIVSTKYALRIIHHIHDLRQLHSIYIYDLSDSIDDIILHSYAKTIGVYKTVNHLFCHLADDIHHKKFSVPLSDQSTIVIYSDVDFWSKSFSKVLIQLEYNQEKALKTLVNKCRSCYSGNKTILKHLEEFEHSYDRNKAIYWYTRDSFLFRLVNRALRTMNIEVILNCHFIIVDICKALEEEHAKLINEQNYSLSLTSIVQYYRGQRMSYNELDQLKLSVDEFIIVKSFLSATVDPEVALMFGGSHLDGNKYQDLFVLFTIIVDMKVKETPFAVINNHSAFQDEVEVLFTMCSIFLIESITYDDIKGVWVINLRIVAENDKRLLNKLNEIGCQHLSELSFGTQIIEVGNSILRRWSPTLSLLYYNNLLHEHSIDDPTCECACYAGLGWNAFLEGSYELALADHEKALERCPSCVDKRSEGLKATILNQIGEIYEALGSFESALESYTKAALDLDSSRLDQYDVFSGFPIIPSRKIAKWHRVQSNFDVAMEIYTKIVETKKLNHCNGRMSLYREIARVRNHVLYRNDDFAHMIQWKNFNDFCSAHYLPKYYNEIAQEYYSIGNNICEHNKSFTVDTNSLALECYRRCVDILSHYAPKEHKSIAECYGSIAKSYVTI</sequence>
<comment type="caution">
    <text evidence="2">The sequence shown here is derived from an EMBL/GenBank/DDBJ whole genome shotgun (WGS) entry which is preliminary data.</text>
</comment>
<evidence type="ECO:0000313" key="4">
    <source>
        <dbReference type="Proteomes" id="UP000663856"/>
    </source>
</evidence>
<dbReference type="Gene3D" id="3.90.176.10">
    <property type="entry name" value="Toxin ADP-ribosyltransferase, Chain A, domain 1"/>
    <property type="match status" value="1"/>
</dbReference>
<dbReference type="Proteomes" id="UP000663856">
    <property type="component" value="Unassembled WGS sequence"/>
</dbReference>
<dbReference type="SMART" id="SM00028">
    <property type="entry name" value="TPR"/>
    <property type="match status" value="2"/>
</dbReference>
<evidence type="ECO:0000313" key="3">
    <source>
        <dbReference type="EMBL" id="CAF4293563.1"/>
    </source>
</evidence>
<feature type="repeat" description="TPR" evidence="1">
    <location>
        <begin position="502"/>
        <end position="535"/>
    </location>
</feature>
<dbReference type="SUPFAM" id="SSF48452">
    <property type="entry name" value="TPR-like"/>
    <property type="match status" value="1"/>
</dbReference>
<evidence type="ECO:0000313" key="2">
    <source>
        <dbReference type="EMBL" id="CAF2045368.1"/>
    </source>
</evidence>
<dbReference type="InterPro" id="IPR011990">
    <property type="entry name" value="TPR-like_helical_dom_sf"/>
</dbReference>
<keyword evidence="1" id="KW-0802">TPR repeat</keyword>
<proteinExistence type="predicted"/>